<protein>
    <submittedName>
        <fullName evidence="1">Uncharacterized protein</fullName>
    </submittedName>
</protein>
<keyword evidence="2" id="KW-1185">Reference proteome</keyword>
<accession>A0A916ZJQ5</accession>
<dbReference type="Proteomes" id="UP000644699">
    <property type="component" value="Unassembled WGS sequence"/>
</dbReference>
<reference evidence="1" key="1">
    <citation type="journal article" date="2014" name="Int. J. Syst. Evol. Microbiol.">
        <title>Complete genome sequence of Corynebacterium casei LMG S-19264T (=DSM 44701T), isolated from a smear-ripened cheese.</title>
        <authorList>
            <consortium name="US DOE Joint Genome Institute (JGI-PGF)"/>
            <person name="Walter F."/>
            <person name="Albersmeier A."/>
            <person name="Kalinowski J."/>
            <person name="Ruckert C."/>
        </authorList>
    </citation>
    <scope>NUCLEOTIDE SEQUENCE</scope>
    <source>
        <strain evidence="1">CGMCC 1.15367</strain>
    </source>
</reference>
<proteinExistence type="predicted"/>
<name>A0A916ZJQ5_9HYPH</name>
<sequence>MAVRPRAGLMDDETRRLVEADLAAVRPFTEIASRHGVGYVDVALVHHRMRPQPVAWPEAVPPELWNAAKAALRREDHRQTWIEMTFDPVPFDIDRAVLELWSAGGTSSRMAAEILDVPPGDLPALAGRLGIPFTRSDA</sequence>
<evidence type="ECO:0000313" key="1">
    <source>
        <dbReference type="EMBL" id="GGE00593.1"/>
    </source>
</evidence>
<comment type="caution">
    <text evidence="1">The sequence shown here is derived from an EMBL/GenBank/DDBJ whole genome shotgun (WGS) entry which is preliminary data.</text>
</comment>
<dbReference type="AlphaFoldDB" id="A0A916ZJQ5"/>
<dbReference type="EMBL" id="BMIQ01000002">
    <property type="protein sequence ID" value="GGE00593.1"/>
    <property type="molecule type" value="Genomic_DNA"/>
</dbReference>
<organism evidence="1 2">
    <name type="scientific">Aureimonas endophytica</name>
    <dbReference type="NCBI Taxonomy" id="2027858"/>
    <lineage>
        <taxon>Bacteria</taxon>
        <taxon>Pseudomonadati</taxon>
        <taxon>Pseudomonadota</taxon>
        <taxon>Alphaproteobacteria</taxon>
        <taxon>Hyphomicrobiales</taxon>
        <taxon>Aurantimonadaceae</taxon>
        <taxon>Aureimonas</taxon>
    </lineage>
</organism>
<evidence type="ECO:0000313" key="2">
    <source>
        <dbReference type="Proteomes" id="UP000644699"/>
    </source>
</evidence>
<reference evidence="1" key="2">
    <citation type="submission" date="2020-09" db="EMBL/GenBank/DDBJ databases">
        <authorList>
            <person name="Sun Q."/>
            <person name="Zhou Y."/>
        </authorList>
    </citation>
    <scope>NUCLEOTIDE SEQUENCE</scope>
    <source>
        <strain evidence="1">CGMCC 1.15367</strain>
    </source>
</reference>
<gene>
    <name evidence="1" type="ORF">GCM10011390_19250</name>
</gene>